<reference evidence="2" key="1">
    <citation type="journal article" date="2017" name="Mycologia">
        <title>Fusarium algeriense, sp. nov., a novel toxigenic crown rot pathogen of durum wheat from Algeria is nested in the Fusarium burgessii species complex.</title>
        <authorList>
            <person name="Laraba I."/>
            <person name="Keddad A."/>
            <person name="Boureghda H."/>
            <person name="Abdallah N."/>
            <person name="Vaughan M.M."/>
            <person name="Proctor R.H."/>
            <person name="Busman M."/>
            <person name="O'Donnell K."/>
        </authorList>
    </citation>
    <scope>NUCLEOTIDE SEQUENCE</scope>
    <source>
        <strain evidence="2">NRRL 25174</strain>
    </source>
</reference>
<name>A0A9P5AH03_9HYPO</name>
<keyword evidence="3" id="KW-1185">Reference proteome</keyword>
<sequence length="114" mass="12847">MTGDLYSPMTKKDETFIRPSPRSRPFAQQGQGESLKPVIATLEQWWRDGTVFSDAVGIARDRAEVLFSDSKTGKLVGAALVEWQPLLDGENKIPKELLDFIRLISQGYHALYHL</sequence>
<reference evidence="2" key="2">
    <citation type="submission" date="2020-02" db="EMBL/GenBank/DDBJ databases">
        <title>Identification and distribution of gene clusters putatively required for synthesis of sphingolipid metabolism inhibitors in phylogenetically diverse species of the filamentous fungus Fusarium.</title>
        <authorList>
            <person name="Kim H.-S."/>
            <person name="Busman M."/>
            <person name="Brown D.W."/>
            <person name="Divon H."/>
            <person name="Uhlig S."/>
            <person name="Proctor R.H."/>
        </authorList>
    </citation>
    <scope>NUCLEOTIDE SEQUENCE</scope>
    <source>
        <strain evidence="2">NRRL 25174</strain>
    </source>
</reference>
<dbReference type="EMBL" id="PVQB02000340">
    <property type="protein sequence ID" value="KAF4338508.1"/>
    <property type="molecule type" value="Genomic_DNA"/>
</dbReference>
<evidence type="ECO:0000256" key="1">
    <source>
        <dbReference type="SAM" id="MobiDB-lite"/>
    </source>
</evidence>
<feature type="region of interest" description="Disordered" evidence="1">
    <location>
        <begin position="1"/>
        <end position="32"/>
    </location>
</feature>
<proteinExistence type="predicted"/>
<evidence type="ECO:0000313" key="2">
    <source>
        <dbReference type="EMBL" id="KAF4338508.1"/>
    </source>
</evidence>
<comment type="caution">
    <text evidence="2">The sequence shown here is derived from an EMBL/GenBank/DDBJ whole genome shotgun (WGS) entry which is preliminary data.</text>
</comment>
<dbReference type="AlphaFoldDB" id="A0A9P5AH03"/>
<dbReference type="Proteomes" id="UP000730481">
    <property type="component" value="Unassembled WGS sequence"/>
</dbReference>
<evidence type="ECO:0000313" key="3">
    <source>
        <dbReference type="Proteomes" id="UP000730481"/>
    </source>
</evidence>
<dbReference type="OrthoDB" id="4159781at2759"/>
<protein>
    <submittedName>
        <fullName evidence="2">Uncharacterized protein</fullName>
    </submittedName>
</protein>
<organism evidence="2 3">
    <name type="scientific">Fusarium beomiforme</name>
    <dbReference type="NCBI Taxonomy" id="44412"/>
    <lineage>
        <taxon>Eukaryota</taxon>
        <taxon>Fungi</taxon>
        <taxon>Dikarya</taxon>
        <taxon>Ascomycota</taxon>
        <taxon>Pezizomycotina</taxon>
        <taxon>Sordariomycetes</taxon>
        <taxon>Hypocreomycetidae</taxon>
        <taxon>Hypocreales</taxon>
        <taxon>Nectriaceae</taxon>
        <taxon>Fusarium</taxon>
        <taxon>Fusarium burgessii species complex</taxon>
    </lineage>
</organism>
<gene>
    <name evidence="2" type="ORF">FBEOM_7547</name>
</gene>
<accession>A0A9P5AH03</accession>